<dbReference type="InterPro" id="IPR036782">
    <property type="entry name" value="NE0471-like_N"/>
</dbReference>
<organism evidence="1 2">
    <name type="scientific">Methylotuvimicrobium alcaliphilum (strain DSM 19304 / NCIMB 14124 / VKM B-2133 / 20Z)</name>
    <name type="common">Methylomicrobium alcaliphilum</name>
    <dbReference type="NCBI Taxonomy" id="1091494"/>
    <lineage>
        <taxon>Bacteria</taxon>
        <taxon>Pseudomonadati</taxon>
        <taxon>Pseudomonadota</taxon>
        <taxon>Gammaproteobacteria</taxon>
        <taxon>Methylococcales</taxon>
        <taxon>Methylococcaceae</taxon>
        <taxon>Methylotuvimicrobium</taxon>
    </lineage>
</organism>
<evidence type="ECO:0000313" key="2">
    <source>
        <dbReference type="Proteomes" id="UP000008315"/>
    </source>
</evidence>
<gene>
    <name evidence="1" type="ordered locus">MEALZ_3265</name>
</gene>
<reference evidence="2" key="1">
    <citation type="journal article" date="2012" name="J. Bacteriol.">
        <title>Genome sequence of the haloalkaliphilic methanotrophic bacterium Methylomicrobium alcaliphilum 20Z.</title>
        <authorList>
            <person name="Vuilleumier S."/>
            <person name="Khmelenina V.N."/>
            <person name="Bringel F."/>
            <person name="Reshetnikov A.S."/>
            <person name="Lajus A."/>
            <person name="Mangenot S."/>
            <person name="Rouy Z."/>
            <person name="Op den Camp H.J."/>
            <person name="Jetten M.S."/>
            <person name="Dispirito A.A."/>
            <person name="Dunfield P."/>
            <person name="Klotz M.G."/>
            <person name="Semrau J.D."/>
            <person name="Stein L.Y."/>
            <person name="Barbe V."/>
            <person name="Medigue C."/>
            <person name="Trotsenko Y.A."/>
            <person name="Kalyuzhnaya M.G."/>
        </authorList>
    </citation>
    <scope>NUCLEOTIDE SEQUENCE [LARGE SCALE GENOMIC DNA]</scope>
    <source>
        <strain evidence="2">DSM 19304 / NCIMB 14124 / VKM B-2133 / 20Z</strain>
    </source>
</reference>
<dbReference type="STRING" id="1091494.MEALZ_3265"/>
<protein>
    <recommendedName>
        <fullName evidence="3">DUF2442 domain-containing protein</fullName>
    </recommendedName>
</protein>
<accession>G4T4B9</accession>
<dbReference type="Proteomes" id="UP000008315">
    <property type="component" value="Chromosome"/>
</dbReference>
<dbReference type="EMBL" id="FO082060">
    <property type="protein sequence ID" value="CCE24930.1"/>
    <property type="molecule type" value="Genomic_DNA"/>
</dbReference>
<evidence type="ECO:0000313" key="1">
    <source>
        <dbReference type="EMBL" id="CCE24930.1"/>
    </source>
</evidence>
<evidence type="ECO:0008006" key="3">
    <source>
        <dbReference type="Google" id="ProtNLM"/>
    </source>
</evidence>
<dbReference type="Gene3D" id="3.30.2020.10">
    <property type="entry name" value="NE0471-like N-terminal domain"/>
    <property type="match status" value="1"/>
</dbReference>
<dbReference type="KEGG" id="mah:MEALZ_3265"/>
<dbReference type="HOGENOM" id="CLU_1893735_0_0_6"/>
<keyword evidence="2" id="KW-1185">Reference proteome</keyword>
<dbReference type="SUPFAM" id="SSF143880">
    <property type="entry name" value="NE0471 N-terminal domain-like"/>
    <property type="match status" value="1"/>
</dbReference>
<sequence length="134" mass="15789">MLFCIEDITRDLLHLPDRSDKLRKEEFWAVDEVSFHSETQMKDTPINIISATQTGEYRIRLIFDDNTSQEIDFKSFLARSHHPDIRAYLEPSHFADFRVEYGELIWGDYDLCFPVIDLYRNTIEHYPPTTTAAA</sequence>
<dbReference type="AlphaFoldDB" id="G4T4B9"/>
<proteinExistence type="predicted"/>
<name>G4T4B9_META2</name>